<evidence type="ECO:0000256" key="2">
    <source>
        <dbReference type="ARBA" id="ARBA00022536"/>
    </source>
</evidence>
<evidence type="ECO:0000259" key="7">
    <source>
        <dbReference type="PROSITE" id="PS50026"/>
    </source>
</evidence>
<evidence type="ECO:0000256" key="4">
    <source>
        <dbReference type="ARBA" id="ARBA00023157"/>
    </source>
</evidence>
<dbReference type="InterPro" id="IPR024731">
    <property type="entry name" value="NELL2-like_EGF"/>
</dbReference>
<dbReference type="InterPro" id="IPR000742">
    <property type="entry name" value="EGF"/>
</dbReference>
<keyword evidence="3" id="KW-0472">Membrane</keyword>
<evidence type="ECO:0000313" key="9">
    <source>
        <dbReference type="Proteomes" id="UP000694541"/>
    </source>
</evidence>
<dbReference type="PANTHER" id="PTHR24038:SF0">
    <property type="entry name" value="STABILIN-2"/>
    <property type="match status" value="1"/>
</dbReference>
<evidence type="ECO:0000256" key="3">
    <source>
        <dbReference type="ARBA" id="ARBA00023136"/>
    </source>
</evidence>
<proteinExistence type="predicted"/>
<keyword evidence="9" id="KW-1185">Reference proteome</keyword>
<dbReference type="PROSITE" id="PS50026">
    <property type="entry name" value="EGF_3"/>
    <property type="match status" value="2"/>
</dbReference>
<reference evidence="8" key="2">
    <citation type="submission" date="2025-09" db="UniProtKB">
        <authorList>
            <consortium name="Ensembl"/>
        </authorList>
    </citation>
    <scope>IDENTIFICATION</scope>
</reference>
<dbReference type="Ensembl" id="ENSANIT00000019883.1">
    <property type="protein sequence ID" value="ENSANIP00000019242.1"/>
    <property type="gene ID" value="ENSANIG00000013080.1"/>
</dbReference>
<comment type="caution">
    <text evidence="6">Lacks conserved residue(s) required for the propagation of feature annotation.</text>
</comment>
<dbReference type="SUPFAM" id="SSF57196">
    <property type="entry name" value="EGF/Laminin"/>
    <property type="match status" value="1"/>
</dbReference>
<keyword evidence="2 6" id="KW-0245">EGF-like domain</keyword>
<accession>A0A8B9NHT2</accession>
<keyword evidence="5" id="KW-0325">Glycoprotein</keyword>
<dbReference type="GO" id="GO:0016020">
    <property type="term" value="C:membrane"/>
    <property type="evidence" value="ECO:0007669"/>
    <property type="project" value="UniProtKB-SubCell"/>
</dbReference>
<evidence type="ECO:0000256" key="5">
    <source>
        <dbReference type="ARBA" id="ARBA00023180"/>
    </source>
</evidence>
<dbReference type="Proteomes" id="UP000694541">
    <property type="component" value="Unplaced"/>
</dbReference>
<evidence type="ECO:0000313" key="8">
    <source>
        <dbReference type="Ensembl" id="ENSANIP00000019242.1"/>
    </source>
</evidence>
<evidence type="ECO:0000256" key="6">
    <source>
        <dbReference type="PROSITE-ProRule" id="PRU00076"/>
    </source>
</evidence>
<dbReference type="Pfam" id="PF12947">
    <property type="entry name" value="EGF_3"/>
    <property type="match status" value="1"/>
</dbReference>
<feature type="domain" description="EGF-like" evidence="7">
    <location>
        <begin position="218"/>
        <end position="257"/>
    </location>
</feature>
<dbReference type="SMART" id="SM00181">
    <property type="entry name" value="EGF"/>
    <property type="match status" value="4"/>
</dbReference>
<protein>
    <recommendedName>
        <fullName evidence="7">EGF-like domain-containing protein</fullName>
    </recommendedName>
</protein>
<dbReference type="FunFam" id="2.10.25.10:FF:000448">
    <property type="entry name" value="Stabilin 2"/>
    <property type="match status" value="1"/>
</dbReference>
<organism evidence="8 9">
    <name type="scientific">Accipiter nisus</name>
    <name type="common">Eurasian sparrowhawk</name>
    <dbReference type="NCBI Taxonomy" id="211598"/>
    <lineage>
        <taxon>Eukaryota</taxon>
        <taxon>Metazoa</taxon>
        <taxon>Chordata</taxon>
        <taxon>Craniata</taxon>
        <taxon>Vertebrata</taxon>
        <taxon>Euteleostomi</taxon>
        <taxon>Archelosauria</taxon>
        <taxon>Archosauria</taxon>
        <taxon>Dinosauria</taxon>
        <taxon>Saurischia</taxon>
        <taxon>Theropoda</taxon>
        <taxon>Coelurosauria</taxon>
        <taxon>Aves</taxon>
        <taxon>Neognathae</taxon>
        <taxon>Neoaves</taxon>
        <taxon>Telluraves</taxon>
        <taxon>Accipitrimorphae</taxon>
        <taxon>Accipitriformes</taxon>
        <taxon>Accipitridae</taxon>
        <taxon>Accipitrinae</taxon>
        <taxon>Accipiter</taxon>
    </lineage>
</organism>
<comment type="subcellular location">
    <subcellularLocation>
        <location evidence="1">Membrane</location>
    </subcellularLocation>
</comment>
<dbReference type="PROSITE" id="PS01186">
    <property type="entry name" value="EGF_2"/>
    <property type="match status" value="2"/>
</dbReference>
<evidence type="ECO:0000256" key="1">
    <source>
        <dbReference type="ARBA" id="ARBA00004370"/>
    </source>
</evidence>
<dbReference type="GO" id="GO:0030169">
    <property type="term" value="F:low-density lipoprotein particle binding"/>
    <property type="evidence" value="ECO:0007669"/>
    <property type="project" value="TreeGrafter"/>
</dbReference>
<dbReference type="Gene3D" id="2.10.25.10">
    <property type="entry name" value="Laminin"/>
    <property type="match status" value="2"/>
</dbReference>
<dbReference type="PANTHER" id="PTHR24038">
    <property type="entry name" value="STABILIN"/>
    <property type="match status" value="1"/>
</dbReference>
<name>A0A8B9NHT2_9AVES</name>
<dbReference type="AlphaFoldDB" id="A0A8B9NHT2"/>
<dbReference type="PROSITE" id="PS00022">
    <property type="entry name" value="EGF_1"/>
    <property type="match status" value="1"/>
</dbReference>
<keyword evidence="4" id="KW-1015">Disulfide bond</keyword>
<sequence>SKPSALLVTPKLPMGPGYRTIFLDLDVQSILKCSCLTLKGEEVKNFIFPHRRLLSTLKQLQLLFLRYYLEIKTHTLSFPGCRHHCMKEFEQPECCQGHWGPDCMACPGGAASPCSRRGRCSQGINGDGTCTCQVRKANPSLHIVCNCVHGVCNSGITGDGRCTCFSGYKGLSCDQPIAECEALRCPENSRCTVSGEDGRQLQCTCLPNYHGDGTQCEPINPCSKKVCDPNADCIYLGPNRHKCTCREGYRGDGQVCFPIDPCQAIYGNCPAQSTICIYDGPGKSHCECKEHYTNFVPGKGCSMTDVCETNNTCHKKAKCSMVAPGQITQDRPFVLSCGQVIYHTDLYRQKSFTQESILIASSCFIM</sequence>
<dbReference type="GO" id="GO:0005041">
    <property type="term" value="F:low-density lipoprotein particle receptor activity"/>
    <property type="evidence" value="ECO:0007669"/>
    <property type="project" value="TreeGrafter"/>
</dbReference>
<feature type="domain" description="EGF-like" evidence="7">
    <location>
        <begin position="176"/>
        <end position="217"/>
    </location>
</feature>
<reference evidence="8" key="1">
    <citation type="submission" date="2025-08" db="UniProtKB">
        <authorList>
            <consortium name="Ensembl"/>
        </authorList>
    </citation>
    <scope>IDENTIFICATION</scope>
</reference>